<dbReference type="InterPro" id="IPR011990">
    <property type="entry name" value="TPR-like_helical_dom_sf"/>
</dbReference>
<dbReference type="Pfam" id="PF13414">
    <property type="entry name" value="TPR_11"/>
    <property type="match status" value="1"/>
</dbReference>
<evidence type="ECO:0000256" key="1">
    <source>
        <dbReference type="ARBA" id="ARBA00022737"/>
    </source>
</evidence>
<gene>
    <name evidence="5" type="ORF">BCR36DRAFT_319994</name>
</gene>
<dbReference type="InterPro" id="IPR019734">
    <property type="entry name" value="TPR_rpt"/>
</dbReference>
<name>A0A1Y1VHN1_9FUNG</name>
<reference evidence="5 6" key="1">
    <citation type="submission" date="2016-08" db="EMBL/GenBank/DDBJ databases">
        <title>Genomes of anaerobic fungi encode conserved fungal cellulosomes for biomass hydrolysis.</title>
        <authorList>
            <consortium name="DOE Joint Genome Institute"/>
            <person name="Haitjema C.H."/>
            <person name="Gilmore S.P."/>
            <person name="Henske J.K."/>
            <person name="Solomon K.V."/>
            <person name="De Groot R."/>
            <person name="Kuo A."/>
            <person name="Mondo S.J."/>
            <person name="Salamov A.A."/>
            <person name="Labutti K."/>
            <person name="Zhao Z."/>
            <person name="Chiniquy J."/>
            <person name="Barry K."/>
            <person name="Brewer H.M."/>
            <person name="Purvine S.O."/>
            <person name="Wright A.T."/>
            <person name="Boxma B."/>
            <person name="Van Alen T."/>
            <person name="Hackstein J.H."/>
            <person name="Baker S.E."/>
            <person name="Grigoriev I.V."/>
            <person name="O'Malley M.A."/>
        </authorList>
    </citation>
    <scope>NUCLEOTIDE SEQUENCE [LARGE SCALE GENOMIC DNA]</scope>
    <source>
        <strain evidence="6">finn</strain>
    </source>
</reference>
<dbReference type="PROSITE" id="PS50293">
    <property type="entry name" value="TPR_REGION"/>
    <property type="match status" value="1"/>
</dbReference>
<dbReference type="PANTHER" id="PTHR44186">
    <property type="match status" value="1"/>
</dbReference>
<feature type="repeat" description="TPR" evidence="4">
    <location>
        <begin position="284"/>
        <end position="317"/>
    </location>
</feature>
<evidence type="ECO:0000256" key="3">
    <source>
        <dbReference type="ARBA" id="ARBA00023778"/>
    </source>
</evidence>
<dbReference type="GO" id="GO:0036064">
    <property type="term" value="C:ciliary basal body"/>
    <property type="evidence" value="ECO:0007669"/>
    <property type="project" value="TreeGrafter"/>
</dbReference>
<dbReference type="GO" id="GO:0060271">
    <property type="term" value="P:cilium assembly"/>
    <property type="evidence" value="ECO:0007669"/>
    <property type="project" value="TreeGrafter"/>
</dbReference>
<dbReference type="AlphaFoldDB" id="A0A1Y1VHN1"/>
<dbReference type="Pfam" id="PF13181">
    <property type="entry name" value="TPR_8"/>
    <property type="match status" value="3"/>
</dbReference>
<protein>
    <submittedName>
        <fullName evidence="5">Bardet biedl syndrome 4 protein</fullName>
    </submittedName>
</protein>
<sequence length="447" mass="51598">MSVPSDYLKSSSINSEFNLDISDDEDIIINKPALKVSTTKCPSEAWKNQLWHLYHLYVTKQHQECLDIIEEILKATNNHSVYPLYLKALILRYNGEIEESLEILRMVEQLDPTNIINIKQIGRSLFLLGKHRAAIEVYDDALRLAGKDWEIYHNRGICFMYLKDYRKAIESFYKALEINNNDSTYTHLGKLLVLCGEYEEAIALYEQAITISPDNVDFLTVLGLLYLRKDDYPCAFNYIGRALSYDQTNINGILAAGSIMQNNYEFEGALMKYRIGAVLNPDSFELWNNIGMCFFGKNKIIAAISCLKKALYLAPNEWKISYNLGLVHLKHEQYVSAFRFFTSATNLYPKYSDTYIWLGVTLNKLGDFENSKIAFHKGLDINSLNIIGYINFAVVLSEHCCHEDAKLNLFRFKELYYQIPEEEREDLDLIEMKEIAIALGKKYNITI</sequence>
<dbReference type="Pfam" id="PF00515">
    <property type="entry name" value="TPR_1"/>
    <property type="match status" value="1"/>
</dbReference>
<comment type="similarity">
    <text evidence="3">Belongs to the BBS4 family.</text>
</comment>
<evidence type="ECO:0000313" key="5">
    <source>
        <dbReference type="EMBL" id="ORX56551.1"/>
    </source>
</evidence>
<keyword evidence="6" id="KW-1185">Reference proteome</keyword>
<keyword evidence="2 4" id="KW-0802">TPR repeat</keyword>
<feature type="repeat" description="TPR" evidence="4">
    <location>
        <begin position="318"/>
        <end position="351"/>
    </location>
</feature>
<evidence type="ECO:0000256" key="4">
    <source>
        <dbReference type="PROSITE-ProRule" id="PRU00339"/>
    </source>
</evidence>
<dbReference type="SMART" id="SM00028">
    <property type="entry name" value="TPR"/>
    <property type="match status" value="8"/>
</dbReference>
<feature type="repeat" description="TPR" evidence="4">
    <location>
        <begin position="216"/>
        <end position="249"/>
    </location>
</feature>
<accession>A0A1Y1VHN1</accession>
<dbReference type="SUPFAM" id="SSF48452">
    <property type="entry name" value="TPR-like"/>
    <property type="match status" value="3"/>
</dbReference>
<dbReference type="Proteomes" id="UP000193719">
    <property type="component" value="Unassembled WGS sequence"/>
</dbReference>
<dbReference type="EMBL" id="MCFH01000007">
    <property type="protein sequence ID" value="ORX56551.1"/>
    <property type="molecule type" value="Genomic_DNA"/>
</dbReference>
<reference evidence="5 6" key="2">
    <citation type="submission" date="2016-08" db="EMBL/GenBank/DDBJ databases">
        <title>Pervasive Adenine N6-methylation of Active Genes in Fungi.</title>
        <authorList>
            <consortium name="DOE Joint Genome Institute"/>
            <person name="Mondo S.J."/>
            <person name="Dannebaum R.O."/>
            <person name="Kuo R.C."/>
            <person name="Labutti K."/>
            <person name="Haridas S."/>
            <person name="Kuo A."/>
            <person name="Salamov A."/>
            <person name="Ahrendt S.R."/>
            <person name="Lipzen A."/>
            <person name="Sullivan W."/>
            <person name="Andreopoulos W.B."/>
            <person name="Clum A."/>
            <person name="Lindquist E."/>
            <person name="Daum C."/>
            <person name="Ramamoorthy G.K."/>
            <person name="Gryganskyi A."/>
            <person name="Culley D."/>
            <person name="Magnuson J.K."/>
            <person name="James T.Y."/>
            <person name="O'Malley M.A."/>
            <person name="Stajich J.E."/>
            <person name="Spatafora J.W."/>
            <person name="Visel A."/>
            <person name="Grigoriev I.V."/>
        </authorList>
    </citation>
    <scope>NUCLEOTIDE SEQUENCE [LARGE SCALE GENOMIC DNA]</scope>
    <source>
        <strain evidence="6">finn</strain>
    </source>
</reference>
<feature type="repeat" description="TPR" evidence="4">
    <location>
        <begin position="182"/>
        <end position="215"/>
    </location>
</feature>
<dbReference type="Gene3D" id="1.25.40.10">
    <property type="entry name" value="Tetratricopeptide repeat domain"/>
    <property type="match status" value="3"/>
</dbReference>
<evidence type="ECO:0000313" key="6">
    <source>
        <dbReference type="Proteomes" id="UP000193719"/>
    </source>
</evidence>
<evidence type="ECO:0000256" key="2">
    <source>
        <dbReference type="ARBA" id="ARBA00022803"/>
    </source>
</evidence>
<comment type="caution">
    <text evidence="5">The sequence shown here is derived from an EMBL/GenBank/DDBJ whole genome shotgun (WGS) entry which is preliminary data.</text>
</comment>
<keyword evidence="1" id="KW-0677">Repeat</keyword>
<dbReference type="PROSITE" id="PS50005">
    <property type="entry name" value="TPR"/>
    <property type="match status" value="5"/>
</dbReference>
<proteinExistence type="inferred from homology"/>
<organism evidence="5 6">
    <name type="scientific">Piromyces finnis</name>
    <dbReference type="NCBI Taxonomy" id="1754191"/>
    <lineage>
        <taxon>Eukaryota</taxon>
        <taxon>Fungi</taxon>
        <taxon>Fungi incertae sedis</taxon>
        <taxon>Chytridiomycota</taxon>
        <taxon>Chytridiomycota incertae sedis</taxon>
        <taxon>Neocallimastigomycetes</taxon>
        <taxon>Neocallimastigales</taxon>
        <taxon>Neocallimastigaceae</taxon>
        <taxon>Piromyces</taxon>
    </lineage>
</organism>
<feature type="repeat" description="TPR" evidence="4">
    <location>
        <begin position="149"/>
        <end position="181"/>
    </location>
</feature>
<dbReference type="OrthoDB" id="1926212at2759"/>
<dbReference type="STRING" id="1754191.A0A1Y1VHN1"/>
<dbReference type="PANTHER" id="PTHR44186:SF1">
    <property type="entry name" value="BARDET-BIEDL SYNDROME 4 PROTEIN"/>
    <property type="match status" value="1"/>
</dbReference>
<dbReference type="GO" id="GO:0061512">
    <property type="term" value="P:protein localization to cilium"/>
    <property type="evidence" value="ECO:0007669"/>
    <property type="project" value="TreeGrafter"/>
</dbReference>